<dbReference type="SUPFAM" id="SSF53474">
    <property type="entry name" value="alpha/beta-Hydrolases"/>
    <property type="match status" value="1"/>
</dbReference>
<dbReference type="Pfam" id="PF12697">
    <property type="entry name" value="Abhydrolase_6"/>
    <property type="match status" value="1"/>
</dbReference>
<sequence length="292" mass="30214">MELGVTAPERRGRSTLADGRSLGWSEWGAPDGVPVLLCPGAATSGRLGFGTHLLAELGVRLVAVDRPGLGASSPRPGRSLADFADDVRELRSLRDLNGTAVVGNSQGAPFALACAASGAADALALVSAADEVAAPVFADVLPPGPRDMVALAASAPDRAEALFAEFDPAAMEEMVLAGSAESDREVYEAPMFADAYRSAMTEAFVQGGAGYARDTVLAMSPWNLDLSAITVPVDVWYGEQDASHSPDLGATLTERVPGAVRHVVPGIGGAVLWTHAESILRTLLERRAASRG</sequence>
<dbReference type="AlphaFoldDB" id="A0A7K2IVV8"/>
<dbReference type="RefSeq" id="WP_014909588.1">
    <property type="nucleotide sequence ID" value="NZ_BAZE01000004.1"/>
</dbReference>
<dbReference type="EMBL" id="WWHY01000001">
    <property type="protein sequence ID" value="MYR33977.1"/>
    <property type="molecule type" value="Genomic_DNA"/>
</dbReference>
<dbReference type="PANTHER" id="PTHR43433:SF10">
    <property type="entry name" value="AB HYDROLASE-1 DOMAIN-CONTAINING PROTEIN"/>
    <property type="match status" value="1"/>
</dbReference>
<dbReference type="GO" id="GO:0016787">
    <property type="term" value="F:hydrolase activity"/>
    <property type="evidence" value="ECO:0007669"/>
    <property type="project" value="UniProtKB-KW"/>
</dbReference>
<accession>A0A7K2IVV8</accession>
<dbReference type="PANTHER" id="PTHR43433">
    <property type="entry name" value="HYDROLASE, ALPHA/BETA FOLD FAMILY PROTEIN"/>
    <property type="match status" value="1"/>
</dbReference>
<dbReference type="Proteomes" id="UP000467124">
    <property type="component" value="Unassembled WGS sequence"/>
</dbReference>
<dbReference type="InterPro" id="IPR050471">
    <property type="entry name" value="AB_hydrolase"/>
</dbReference>
<proteinExistence type="predicted"/>
<name>A0A7K2IVV8_9ACTN</name>
<dbReference type="OMA" id="WTHAEPI"/>
<feature type="domain" description="AB hydrolase-1" evidence="1">
    <location>
        <begin position="35"/>
        <end position="266"/>
    </location>
</feature>
<protein>
    <submittedName>
        <fullName evidence="2">Alpha/beta fold hydrolase</fullName>
    </submittedName>
</protein>
<evidence type="ECO:0000313" key="3">
    <source>
        <dbReference type="Proteomes" id="UP000467124"/>
    </source>
</evidence>
<evidence type="ECO:0000313" key="2">
    <source>
        <dbReference type="EMBL" id="MYR33977.1"/>
    </source>
</evidence>
<evidence type="ECO:0000259" key="1">
    <source>
        <dbReference type="Pfam" id="PF12697"/>
    </source>
</evidence>
<dbReference type="GeneID" id="91391146"/>
<keyword evidence="2" id="KW-0378">Hydrolase</keyword>
<comment type="caution">
    <text evidence="2">The sequence shown here is derived from an EMBL/GenBank/DDBJ whole genome shotgun (WGS) entry which is preliminary data.</text>
</comment>
<dbReference type="InterPro" id="IPR000073">
    <property type="entry name" value="AB_hydrolase_1"/>
</dbReference>
<dbReference type="InterPro" id="IPR029058">
    <property type="entry name" value="AB_hydrolase_fold"/>
</dbReference>
<gene>
    <name evidence="2" type="ORF">GTW20_17365</name>
</gene>
<dbReference type="Gene3D" id="3.40.50.1820">
    <property type="entry name" value="alpha/beta hydrolase"/>
    <property type="match status" value="1"/>
</dbReference>
<organism evidence="2 3">
    <name type="scientific">Nocardiopsis alba</name>
    <dbReference type="NCBI Taxonomy" id="53437"/>
    <lineage>
        <taxon>Bacteria</taxon>
        <taxon>Bacillati</taxon>
        <taxon>Actinomycetota</taxon>
        <taxon>Actinomycetes</taxon>
        <taxon>Streptosporangiales</taxon>
        <taxon>Nocardiopsidaceae</taxon>
        <taxon>Nocardiopsis</taxon>
    </lineage>
</organism>
<reference evidence="2 3" key="1">
    <citation type="journal article" date="2019" name="Nat. Commun.">
        <title>The antimicrobial potential of Streptomyces from insect microbiomes.</title>
        <authorList>
            <person name="Chevrette M.G."/>
            <person name="Carlson C.M."/>
            <person name="Ortega H.E."/>
            <person name="Thomas C."/>
            <person name="Ananiev G.E."/>
            <person name="Barns K.J."/>
            <person name="Book A.J."/>
            <person name="Cagnazzo J."/>
            <person name="Carlos C."/>
            <person name="Flanigan W."/>
            <person name="Grubbs K.J."/>
            <person name="Horn H.A."/>
            <person name="Hoffmann F.M."/>
            <person name="Klassen J.L."/>
            <person name="Knack J.J."/>
            <person name="Lewin G.R."/>
            <person name="McDonald B.R."/>
            <person name="Muller L."/>
            <person name="Melo W.G.P."/>
            <person name="Pinto-Tomas A.A."/>
            <person name="Schmitz A."/>
            <person name="Wendt-Pienkowski E."/>
            <person name="Wildman S."/>
            <person name="Zhao M."/>
            <person name="Zhang F."/>
            <person name="Bugni T.S."/>
            <person name="Andes D.R."/>
            <person name="Pupo M.T."/>
            <person name="Currie C.R."/>
        </authorList>
    </citation>
    <scope>NUCLEOTIDE SEQUENCE [LARGE SCALE GENOMIC DNA]</scope>
    <source>
        <strain evidence="2 3">SID5840</strain>
    </source>
</reference>